<dbReference type="EMBL" id="CAJOAZ010000636">
    <property type="protein sequence ID" value="CAF3688132.1"/>
    <property type="molecule type" value="Genomic_DNA"/>
</dbReference>
<sequence>MHTICIKIVLPLLYFISVAMGHARMKYPRPLAAPADSPAGNYYNAPLRPDGSEFPCKNLHKKADVNKNPTETWQPGQQARFEILGHGSSGEGSLAAHSGGSCQASLSFDNGETWKVLHTFIGGCPRGVRRGTNIAGPNQTFPFMVPENTKAGNALFSWSWIAVTGNRNEMYQNCAVVAIAGSGTSTLNHLPDMFVGDLTLPGQIGAGECRSSSGFAIEFPNPGEAKTITEFDNIGFKKPTGGKCFAKASTNNSTAQTTSTSSLTTKSSSSASVSTTNKATTKVSTSTTATKASPSTTSTKASPSTASTTPAALKVSTTVLPNGQLPAQCSKYMSITDASRRTVAASHIGCDKSIFSATSTWVRFSGGAGTRIVSGATEPFRCGTQGAGWYKGVYPSAVGATSEGTVCYSWPGNTCQWSNTISITNCKDYYVFALRAPPACYLRYCTI</sequence>
<name>A0A813U8D8_9BILA</name>
<dbReference type="OrthoDB" id="2015116at2759"/>
<accession>A0A813U8D8</accession>
<dbReference type="Proteomes" id="UP000663844">
    <property type="component" value="Unassembled WGS sequence"/>
</dbReference>
<comment type="caution">
    <text evidence="3">The sequence shown here is derived from an EMBL/GenBank/DDBJ whole genome shotgun (WGS) entry which is preliminary data.</text>
</comment>
<feature type="signal peptide" evidence="2">
    <location>
        <begin position="1"/>
        <end position="21"/>
    </location>
</feature>
<evidence type="ECO:0000256" key="2">
    <source>
        <dbReference type="SAM" id="SignalP"/>
    </source>
</evidence>
<feature type="chain" id="PRO_5036223111" evidence="2">
    <location>
        <begin position="22"/>
        <end position="447"/>
    </location>
</feature>
<dbReference type="AlphaFoldDB" id="A0A813U8D8"/>
<evidence type="ECO:0000256" key="1">
    <source>
        <dbReference type="SAM" id="MobiDB-lite"/>
    </source>
</evidence>
<dbReference type="EMBL" id="CAJOAY010000897">
    <property type="protein sequence ID" value="CAF3756449.1"/>
    <property type="molecule type" value="Genomic_DNA"/>
</dbReference>
<evidence type="ECO:0000313" key="6">
    <source>
        <dbReference type="EMBL" id="CAF3756449.1"/>
    </source>
</evidence>
<protein>
    <submittedName>
        <fullName evidence="3">Uncharacterized protein</fullName>
    </submittedName>
</protein>
<dbReference type="PANTHER" id="PTHR36182:SF1">
    <property type="entry name" value="PROTEIN, PUTATIVE (AFU_ORTHOLOGUE AFUA_6G10930)-RELATED"/>
    <property type="match status" value="1"/>
</dbReference>
<evidence type="ECO:0000313" key="7">
    <source>
        <dbReference type="Proteomes" id="UP000663845"/>
    </source>
</evidence>
<evidence type="ECO:0000313" key="3">
    <source>
        <dbReference type="EMBL" id="CAF0822288.1"/>
    </source>
</evidence>
<gene>
    <name evidence="3" type="ORF">JYZ213_LOCUS6377</name>
    <name evidence="6" type="ORF">OKA104_LOCUS15991</name>
    <name evidence="5" type="ORF">OXD698_LOCUS11401</name>
    <name evidence="4" type="ORF">VCS650_LOCUS7934</name>
</gene>
<evidence type="ECO:0000313" key="5">
    <source>
        <dbReference type="EMBL" id="CAF3688132.1"/>
    </source>
</evidence>
<feature type="region of interest" description="Disordered" evidence="1">
    <location>
        <begin position="248"/>
        <end position="308"/>
    </location>
</feature>
<proteinExistence type="predicted"/>
<evidence type="ECO:0000313" key="4">
    <source>
        <dbReference type="EMBL" id="CAF0875077.1"/>
    </source>
</evidence>
<dbReference type="Proteomes" id="UP000663845">
    <property type="component" value="Unassembled WGS sequence"/>
</dbReference>
<keyword evidence="2" id="KW-0732">Signal</keyword>
<dbReference type="EMBL" id="CAJNON010000052">
    <property type="protein sequence ID" value="CAF0875077.1"/>
    <property type="molecule type" value="Genomic_DNA"/>
</dbReference>
<dbReference type="Proteomes" id="UP000663891">
    <property type="component" value="Unassembled WGS sequence"/>
</dbReference>
<dbReference type="EMBL" id="CAJNOG010000040">
    <property type="protein sequence ID" value="CAF0822288.1"/>
    <property type="molecule type" value="Genomic_DNA"/>
</dbReference>
<dbReference type="Gene3D" id="2.70.50.70">
    <property type="match status" value="1"/>
</dbReference>
<dbReference type="Proteomes" id="UP000663881">
    <property type="component" value="Unassembled WGS sequence"/>
</dbReference>
<organism evidence="3 7">
    <name type="scientific">Adineta steineri</name>
    <dbReference type="NCBI Taxonomy" id="433720"/>
    <lineage>
        <taxon>Eukaryota</taxon>
        <taxon>Metazoa</taxon>
        <taxon>Spiralia</taxon>
        <taxon>Gnathifera</taxon>
        <taxon>Rotifera</taxon>
        <taxon>Eurotatoria</taxon>
        <taxon>Bdelloidea</taxon>
        <taxon>Adinetida</taxon>
        <taxon>Adinetidae</taxon>
        <taxon>Adineta</taxon>
    </lineage>
</organism>
<reference evidence="3" key="1">
    <citation type="submission" date="2021-02" db="EMBL/GenBank/DDBJ databases">
        <authorList>
            <person name="Nowell W R."/>
        </authorList>
    </citation>
    <scope>NUCLEOTIDE SEQUENCE</scope>
</reference>
<dbReference type="PANTHER" id="PTHR36182">
    <property type="entry name" value="PROTEIN, PUTATIVE (AFU_ORTHOLOGUE AFUA_6G10930)-RELATED"/>
    <property type="match status" value="1"/>
</dbReference>